<evidence type="ECO:0000313" key="6">
    <source>
        <dbReference type="EMBL" id="KAG7163178.1"/>
    </source>
</evidence>
<dbReference type="AlphaFoldDB" id="A0A8J5MTC6"/>
<feature type="compositionally biased region" description="Polar residues" evidence="5">
    <location>
        <begin position="144"/>
        <end position="158"/>
    </location>
</feature>
<name>A0A8J5MTC6_HOMAM</name>
<accession>A0A8J5MTC6</accession>
<keyword evidence="7" id="KW-1185">Reference proteome</keyword>
<comment type="similarity">
    <text evidence="2">Belongs to the MLF family.</text>
</comment>
<comment type="subcellular location">
    <subcellularLocation>
        <location evidence="1">Cytoplasm</location>
    </subcellularLocation>
</comment>
<dbReference type="Pfam" id="PF10248">
    <property type="entry name" value="Mlf1IP"/>
    <property type="match status" value="1"/>
</dbReference>
<gene>
    <name evidence="6" type="primary">Mlf-L</name>
    <name evidence="6" type="ORF">Hamer_G002256</name>
</gene>
<feature type="compositionally biased region" description="Basic and acidic residues" evidence="5">
    <location>
        <begin position="176"/>
        <end position="200"/>
    </location>
</feature>
<feature type="region of interest" description="Disordered" evidence="5">
    <location>
        <begin position="130"/>
        <end position="200"/>
    </location>
</feature>
<evidence type="ECO:0000256" key="2">
    <source>
        <dbReference type="ARBA" id="ARBA00008332"/>
    </source>
</evidence>
<keyword evidence="3" id="KW-0963">Cytoplasm</keyword>
<dbReference type="GO" id="GO:0005737">
    <property type="term" value="C:cytoplasm"/>
    <property type="evidence" value="ECO:0007669"/>
    <property type="project" value="UniProtKB-SubCell"/>
</dbReference>
<organism evidence="6 7">
    <name type="scientific">Homarus americanus</name>
    <name type="common">American lobster</name>
    <dbReference type="NCBI Taxonomy" id="6706"/>
    <lineage>
        <taxon>Eukaryota</taxon>
        <taxon>Metazoa</taxon>
        <taxon>Ecdysozoa</taxon>
        <taxon>Arthropoda</taxon>
        <taxon>Crustacea</taxon>
        <taxon>Multicrustacea</taxon>
        <taxon>Malacostraca</taxon>
        <taxon>Eumalacostraca</taxon>
        <taxon>Eucarida</taxon>
        <taxon>Decapoda</taxon>
        <taxon>Pleocyemata</taxon>
        <taxon>Astacidea</taxon>
        <taxon>Nephropoidea</taxon>
        <taxon>Nephropidae</taxon>
        <taxon>Homarus</taxon>
    </lineage>
</organism>
<sequence>MFRTACAPFVFRFSSLCPDQMAQQGSCHMYSSSSVMTMTTGPDGRPQVYQATSSTRGVPGGVRETRRTINDSRTGTRKMAIGHHIGERSHIIEREHTARNMEERQEFINLEEEEAPQFDDEFRRRTQQAMGVGSLEYRPRHRPSSSYNPRVSSAPAITSSSRSRSRPMLSITAGPSEDRARRRDREERGHRSHRRNEPNM</sequence>
<keyword evidence="4" id="KW-0597">Phosphoprotein</keyword>
<dbReference type="EMBL" id="JAHLQT010026502">
    <property type="protein sequence ID" value="KAG7163178.1"/>
    <property type="molecule type" value="Genomic_DNA"/>
</dbReference>
<evidence type="ECO:0000256" key="3">
    <source>
        <dbReference type="ARBA" id="ARBA00022490"/>
    </source>
</evidence>
<evidence type="ECO:0000256" key="1">
    <source>
        <dbReference type="ARBA" id="ARBA00004496"/>
    </source>
</evidence>
<dbReference type="InterPro" id="IPR019376">
    <property type="entry name" value="Myeloid_leukemia_factor"/>
</dbReference>
<comment type="caution">
    <text evidence="6">The sequence shown here is derived from an EMBL/GenBank/DDBJ whole genome shotgun (WGS) entry which is preliminary data.</text>
</comment>
<proteinExistence type="inferred from homology"/>
<evidence type="ECO:0000256" key="5">
    <source>
        <dbReference type="SAM" id="MobiDB-lite"/>
    </source>
</evidence>
<evidence type="ECO:0000256" key="4">
    <source>
        <dbReference type="ARBA" id="ARBA00022553"/>
    </source>
</evidence>
<dbReference type="Proteomes" id="UP000747542">
    <property type="component" value="Unassembled WGS sequence"/>
</dbReference>
<evidence type="ECO:0000313" key="7">
    <source>
        <dbReference type="Proteomes" id="UP000747542"/>
    </source>
</evidence>
<reference evidence="6" key="1">
    <citation type="journal article" date="2021" name="Sci. Adv.">
        <title>The American lobster genome reveals insights on longevity, neural, and immune adaptations.</title>
        <authorList>
            <person name="Polinski J.M."/>
            <person name="Zimin A.V."/>
            <person name="Clark K.F."/>
            <person name="Kohn A.B."/>
            <person name="Sadowski N."/>
            <person name="Timp W."/>
            <person name="Ptitsyn A."/>
            <person name="Khanna P."/>
            <person name="Romanova D.Y."/>
            <person name="Williams P."/>
            <person name="Greenwood S.J."/>
            <person name="Moroz L.L."/>
            <person name="Walt D.R."/>
            <person name="Bodnar A.G."/>
        </authorList>
    </citation>
    <scope>NUCLEOTIDE SEQUENCE</scope>
    <source>
        <strain evidence="6">GMGI-L3</strain>
    </source>
</reference>
<protein>
    <submittedName>
        <fullName evidence="6">Myeloid leukemia factor-like</fullName>
    </submittedName>
</protein>
<dbReference type="PANTHER" id="PTHR13105">
    <property type="entry name" value="MYELOID LEUKEMIA FACTOR"/>
    <property type="match status" value="1"/>
</dbReference>